<dbReference type="EMBL" id="JAKIKP010000002">
    <property type="protein sequence ID" value="MCL1141790.1"/>
    <property type="molecule type" value="Genomic_DNA"/>
</dbReference>
<dbReference type="Pfam" id="PF09558">
    <property type="entry name" value="DUF2375"/>
    <property type="match status" value="1"/>
</dbReference>
<evidence type="ECO:0000313" key="2">
    <source>
        <dbReference type="Proteomes" id="UP001139333"/>
    </source>
</evidence>
<comment type="caution">
    <text evidence="1">The sequence shown here is derived from an EMBL/GenBank/DDBJ whole genome shotgun (WGS) entry which is preliminary data.</text>
</comment>
<keyword evidence="2" id="KW-1185">Reference proteome</keyword>
<dbReference type="Proteomes" id="UP001139333">
    <property type="component" value="Unassembled WGS sequence"/>
</dbReference>
<name>A0A9X1ZLP3_9GAMM</name>
<gene>
    <name evidence="1" type="ORF">L2672_03605</name>
</gene>
<dbReference type="InterPro" id="IPR014271">
    <property type="entry name" value="CHP02922"/>
</dbReference>
<sequence length="75" mass="8146">MAADKSQLATITVLYYEAPAGLEMHHAVLKDLPVSASGRVMIPDSFRQGKSIVSVLRGECDVLNSLGERTQSRDD</sequence>
<organism evidence="1 2">
    <name type="scientific">Shewanella gaetbuli</name>
    <dbReference type="NCBI Taxonomy" id="220752"/>
    <lineage>
        <taxon>Bacteria</taxon>
        <taxon>Pseudomonadati</taxon>
        <taxon>Pseudomonadota</taxon>
        <taxon>Gammaproteobacteria</taxon>
        <taxon>Alteromonadales</taxon>
        <taxon>Shewanellaceae</taxon>
        <taxon>Shewanella</taxon>
    </lineage>
</organism>
<protein>
    <submittedName>
        <fullName evidence="1">TIGR02922 family protein</fullName>
    </submittedName>
</protein>
<reference evidence="1" key="1">
    <citation type="submission" date="2022-01" db="EMBL/GenBank/DDBJ databases">
        <title>Whole genome-based taxonomy of the Shewanellaceae.</title>
        <authorList>
            <person name="Martin-Rodriguez A.J."/>
        </authorList>
    </citation>
    <scope>NUCLEOTIDE SEQUENCE</scope>
    <source>
        <strain evidence="1">DSM 16422</strain>
    </source>
</reference>
<dbReference type="AlphaFoldDB" id="A0A9X1ZLP3"/>
<evidence type="ECO:0000313" key="1">
    <source>
        <dbReference type="EMBL" id="MCL1141790.1"/>
    </source>
</evidence>
<dbReference type="RefSeq" id="WP_248994475.1">
    <property type="nucleotide sequence ID" value="NZ_JAKIKP010000002.1"/>
</dbReference>
<dbReference type="NCBIfam" id="TIGR02922">
    <property type="entry name" value="TIGR02922 family protein"/>
    <property type="match status" value="1"/>
</dbReference>
<proteinExistence type="predicted"/>
<accession>A0A9X1ZLP3</accession>